<feature type="domain" description="B box-type" evidence="4">
    <location>
        <begin position="249"/>
        <end position="296"/>
    </location>
</feature>
<name>A0A1J4MQJ8_9CRYT</name>
<feature type="domain" description="B box-type" evidence="4">
    <location>
        <begin position="197"/>
        <end position="244"/>
    </location>
</feature>
<evidence type="ECO:0000259" key="4">
    <source>
        <dbReference type="PROSITE" id="PS50119"/>
    </source>
</evidence>
<protein>
    <submittedName>
        <fullName evidence="5">B-box zinc finger domain-containing protein</fullName>
    </submittedName>
</protein>
<organism evidence="5 6">
    <name type="scientific">Cryptosporidium andersoni</name>
    <dbReference type="NCBI Taxonomy" id="117008"/>
    <lineage>
        <taxon>Eukaryota</taxon>
        <taxon>Sar</taxon>
        <taxon>Alveolata</taxon>
        <taxon>Apicomplexa</taxon>
        <taxon>Conoidasida</taxon>
        <taxon>Coccidia</taxon>
        <taxon>Eucoccidiorida</taxon>
        <taxon>Eimeriorina</taxon>
        <taxon>Cryptosporidiidae</taxon>
        <taxon>Cryptosporidium</taxon>
    </lineage>
</organism>
<dbReference type="CDD" id="cd19756">
    <property type="entry name" value="Bbox2"/>
    <property type="match status" value="1"/>
</dbReference>
<dbReference type="CDD" id="cd19821">
    <property type="entry name" value="Bbox1_BBX-like"/>
    <property type="match status" value="1"/>
</dbReference>
<keyword evidence="3" id="KW-0863">Zinc-finger</keyword>
<dbReference type="InterPro" id="IPR049808">
    <property type="entry name" value="CONSTANS-like_Bbox1"/>
</dbReference>
<dbReference type="GO" id="GO:0008270">
    <property type="term" value="F:zinc ion binding"/>
    <property type="evidence" value="ECO:0007669"/>
    <property type="project" value="UniProtKB-KW"/>
</dbReference>
<evidence type="ECO:0000256" key="2">
    <source>
        <dbReference type="ARBA" id="ARBA00022833"/>
    </source>
</evidence>
<dbReference type="AlphaFoldDB" id="A0A1J4MQJ8"/>
<reference evidence="5 6" key="1">
    <citation type="submission" date="2016-10" db="EMBL/GenBank/DDBJ databases">
        <title>Reductive evolution of mitochondrial metabolism and differential evolution of invasion-related proteins in Cryptosporidium.</title>
        <authorList>
            <person name="Liu S."/>
            <person name="Roellig D.M."/>
            <person name="Guo Y."/>
            <person name="Li N."/>
            <person name="Frace M.A."/>
            <person name="Tang K."/>
            <person name="Zhang L."/>
            <person name="Feng Y."/>
            <person name="Xiao L."/>
        </authorList>
    </citation>
    <scope>NUCLEOTIDE SEQUENCE [LARGE SCALE GENOMIC DNA]</scope>
    <source>
        <strain evidence="5">30847</strain>
    </source>
</reference>
<dbReference type="SUPFAM" id="SSF57845">
    <property type="entry name" value="B-box zinc-binding domain"/>
    <property type="match status" value="1"/>
</dbReference>
<gene>
    <name evidence="5" type="ORF">cand_001830</name>
</gene>
<sequence length="1076" mass="123460">MSEERTIQVFPELIDDAFVLSRCEYRLQLSFYTPDLHITRAWSLITRDQRESFNKYASALGGHIIQSVFDISKLSHDQGFDSILNESVIIVNPHTMVFTNGALSPPNGFEANPSGLYRFIIFTLALGPILTVDSSDLTKMSAPFPSGYMCRTWQDPNVCYVPSPNYSFSANYQVKFSEQILPTILLEIEFKPLRIEISQPLCEMCEINLSTIYCGSDKAHLCSSCDEAHHSSTRLLSKHQRVPVSQSPYQFGFCPHHSTERIDSVCMECYIPLCPHCILIGQHSSGDAAEHILISTTDAIRMAYSGSSQSDLELYKRKQQLVDYLSSRNDYINNVRCNYDEIQERIELASKNLLQQLISLRDRKISFLMSVKRQLLTELLLIEWMEAFFAHLRLALLPSDFLVYSHRHDLVCSHFFGDISKIVISNEVIPSWITERFFVDGGLYIESRKNEVVALLNSSCEENTEKKENSLLEKDENNTKTNTEYSKFSQNTSAKWLEFNNVDEVSVGNLDGHVAPIEQQLLTSEEYNLCELPEIYSMAAKRSENISVTCAKLKKSKLIPEAKQIVDSFDNEFSNDSNIFANDEFVTCATNIVKLKLKGNNFDTNLGEESGQILSDLLYDNENGEIIDNNQRYLQERIDSIFISKNRENKMEIWNPNVIKPNKIAQVYWNNLISDHYELMIALLHTSPAMKRRQLISDFYDLAIYMQSFDHFYLSILHFEIYFLKNIPIDSLLLTSSIINDIFHIIFRSSNLSQKDRKFLSQQLQTTLSKILNLPNGPLEKFIGKKTHKQIYYLNKTNINGSESNNLPTNDNIVDQHEIDHSLAKFEESILQSIEELVNQITMIELRNIPDTIRGLFYGIIDTIDSFEKNKSKVSKPSKISYCSDGAISFCCQVLLNHYIIPRLTKALIAINNSINSDHNELNSKITVSRNRNSNQDILEYTGVITEKNDIISRIQCYRRSISALSLYVWKSDNTPKILSISKVEANYKKLGLEIFSWFQKQMMKPRLNSPINFNLAGMPKRGIDAANSIRDYMIWVDNALRNQKLNPKGGMTEKDLIKCECFERLLQISVEEYGK</sequence>
<dbReference type="Gene3D" id="3.30.160.60">
    <property type="entry name" value="Classic Zinc Finger"/>
    <property type="match status" value="1"/>
</dbReference>
<dbReference type="InterPro" id="IPR000315">
    <property type="entry name" value="Znf_B-box"/>
</dbReference>
<dbReference type="EMBL" id="LRBS01000062">
    <property type="protein sequence ID" value="OII76454.1"/>
    <property type="molecule type" value="Genomic_DNA"/>
</dbReference>
<accession>A0A1J4MQJ8</accession>
<comment type="caution">
    <text evidence="5">The sequence shown here is derived from an EMBL/GenBank/DDBJ whole genome shotgun (WGS) entry which is preliminary data.</text>
</comment>
<evidence type="ECO:0000313" key="5">
    <source>
        <dbReference type="EMBL" id="OII76454.1"/>
    </source>
</evidence>
<keyword evidence="1" id="KW-0479">Metal-binding</keyword>
<keyword evidence="2" id="KW-0862">Zinc</keyword>
<keyword evidence="6" id="KW-1185">Reference proteome</keyword>
<dbReference type="VEuPathDB" id="CryptoDB:cand_001830"/>
<dbReference type="PANTHER" id="PTHR31717">
    <property type="entry name" value="ZINC FINGER PROTEIN CONSTANS-LIKE 10"/>
    <property type="match status" value="1"/>
</dbReference>
<dbReference type="Pfam" id="PF00643">
    <property type="entry name" value="zf-B_box"/>
    <property type="match status" value="1"/>
</dbReference>
<dbReference type="SMART" id="SM00336">
    <property type="entry name" value="BBOX"/>
    <property type="match status" value="1"/>
</dbReference>
<dbReference type="PANTHER" id="PTHR31717:SF45">
    <property type="entry name" value="ZINC FINGER PROTEIN CONSTANS-LIKE 14-RELATED"/>
    <property type="match status" value="1"/>
</dbReference>
<dbReference type="RefSeq" id="XP_067068300.1">
    <property type="nucleotide sequence ID" value="XM_067210431.1"/>
</dbReference>
<dbReference type="OrthoDB" id="153872at2759"/>
<evidence type="ECO:0000313" key="6">
    <source>
        <dbReference type="Proteomes" id="UP000186804"/>
    </source>
</evidence>
<dbReference type="PROSITE" id="PS50119">
    <property type="entry name" value="ZF_BBOX"/>
    <property type="match status" value="2"/>
</dbReference>
<evidence type="ECO:0000256" key="1">
    <source>
        <dbReference type="ARBA" id="ARBA00022723"/>
    </source>
</evidence>
<dbReference type="GeneID" id="92364368"/>
<evidence type="ECO:0000256" key="3">
    <source>
        <dbReference type="PROSITE-ProRule" id="PRU00024"/>
    </source>
</evidence>
<proteinExistence type="predicted"/>
<dbReference type="Proteomes" id="UP000186804">
    <property type="component" value="Unassembled WGS sequence"/>
</dbReference>